<name>A0AAV5I1D5_9ROSI</name>
<keyword evidence="3" id="KW-0274">FAD</keyword>
<reference evidence="5 6" key="1">
    <citation type="journal article" date="2021" name="Commun. Biol.">
        <title>The genome of Shorea leprosula (Dipterocarpaceae) highlights the ecological relevance of drought in aseasonal tropical rainforests.</title>
        <authorList>
            <person name="Ng K.K.S."/>
            <person name="Kobayashi M.J."/>
            <person name="Fawcett J.A."/>
            <person name="Hatakeyama M."/>
            <person name="Paape T."/>
            <person name="Ng C.H."/>
            <person name="Ang C.C."/>
            <person name="Tnah L.H."/>
            <person name="Lee C.T."/>
            <person name="Nishiyama T."/>
            <person name="Sese J."/>
            <person name="O'Brien M.J."/>
            <person name="Copetti D."/>
            <person name="Mohd Noor M.I."/>
            <person name="Ong R.C."/>
            <person name="Putra M."/>
            <person name="Sireger I.Z."/>
            <person name="Indrioko S."/>
            <person name="Kosugi Y."/>
            <person name="Izuno A."/>
            <person name="Isagi Y."/>
            <person name="Lee S.L."/>
            <person name="Shimizu K.K."/>
        </authorList>
    </citation>
    <scope>NUCLEOTIDE SEQUENCE [LARGE SCALE GENOMIC DNA]</scope>
    <source>
        <strain evidence="5">214</strain>
    </source>
</reference>
<comment type="cofactor">
    <cofactor evidence="1">
        <name>FAD</name>
        <dbReference type="ChEBI" id="CHEBI:57692"/>
    </cofactor>
</comment>
<dbReference type="GO" id="GO:0016491">
    <property type="term" value="F:oxidoreductase activity"/>
    <property type="evidence" value="ECO:0007669"/>
    <property type="project" value="UniProtKB-KW"/>
</dbReference>
<proteinExistence type="predicted"/>
<accession>A0AAV5I1D5</accession>
<evidence type="ECO:0000313" key="6">
    <source>
        <dbReference type="Proteomes" id="UP001054252"/>
    </source>
</evidence>
<dbReference type="Proteomes" id="UP001054252">
    <property type="component" value="Unassembled WGS sequence"/>
</dbReference>
<keyword evidence="6" id="KW-1185">Reference proteome</keyword>
<dbReference type="SUPFAM" id="SSF51905">
    <property type="entry name" value="FAD/NAD(P)-binding domain"/>
    <property type="match status" value="1"/>
</dbReference>
<organism evidence="5 6">
    <name type="scientific">Rubroshorea leprosula</name>
    <dbReference type="NCBI Taxonomy" id="152421"/>
    <lineage>
        <taxon>Eukaryota</taxon>
        <taxon>Viridiplantae</taxon>
        <taxon>Streptophyta</taxon>
        <taxon>Embryophyta</taxon>
        <taxon>Tracheophyta</taxon>
        <taxon>Spermatophyta</taxon>
        <taxon>Magnoliopsida</taxon>
        <taxon>eudicotyledons</taxon>
        <taxon>Gunneridae</taxon>
        <taxon>Pentapetalae</taxon>
        <taxon>rosids</taxon>
        <taxon>malvids</taxon>
        <taxon>Malvales</taxon>
        <taxon>Dipterocarpaceae</taxon>
        <taxon>Rubroshorea</taxon>
    </lineage>
</organism>
<dbReference type="AlphaFoldDB" id="A0AAV5I1D5"/>
<comment type="caution">
    <text evidence="5">The sequence shown here is derived from an EMBL/GenBank/DDBJ whole genome shotgun (WGS) entry which is preliminary data.</text>
</comment>
<evidence type="ECO:0008006" key="7">
    <source>
        <dbReference type="Google" id="ProtNLM"/>
    </source>
</evidence>
<evidence type="ECO:0000313" key="5">
    <source>
        <dbReference type="EMBL" id="GKU92865.1"/>
    </source>
</evidence>
<protein>
    <recommendedName>
        <fullName evidence="7">Zeaxanthin epoxidase</fullName>
    </recommendedName>
</protein>
<gene>
    <name evidence="5" type="ORF">SLEP1_g6533</name>
</gene>
<dbReference type="EMBL" id="BPVZ01000006">
    <property type="protein sequence ID" value="GKU92865.1"/>
    <property type="molecule type" value="Genomic_DNA"/>
</dbReference>
<keyword evidence="2" id="KW-0285">Flavoprotein</keyword>
<dbReference type="Gene3D" id="3.50.50.60">
    <property type="entry name" value="FAD/NAD(P)-binding domain"/>
    <property type="match status" value="1"/>
</dbReference>
<dbReference type="InterPro" id="IPR036188">
    <property type="entry name" value="FAD/NAD-bd_sf"/>
</dbReference>
<evidence type="ECO:0000256" key="4">
    <source>
        <dbReference type="ARBA" id="ARBA00023002"/>
    </source>
</evidence>
<dbReference type="PANTHER" id="PTHR46496">
    <property type="match status" value="1"/>
</dbReference>
<keyword evidence="4" id="KW-0560">Oxidoreductase</keyword>
<evidence type="ECO:0000256" key="2">
    <source>
        <dbReference type="ARBA" id="ARBA00022630"/>
    </source>
</evidence>
<dbReference type="PANTHER" id="PTHR46496:SF1">
    <property type="entry name" value="ZEAXANTHIN EPOXIDASE, CHLOROPLASTIC"/>
    <property type="match status" value="1"/>
</dbReference>
<evidence type="ECO:0000256" key="3">
    <source>
        <dbReference type="ARBA" id="ARBA00022827"/>
    </source>
</evidence>
<evidence type="ECO:0000256" key="1">
    <source>
        <dbReference type="ARBA" id="ARBA00001974"/>
    </source>
</evidence>
<sequence>MDIFTPAVQRGPPLTRLINRMTLLQILACAVGKDVIFNKSNVVGFEDHRHQVTVMLENGKQYEGDLLVGADGVRSKVPLYLGYAYAGALSLAYLGNKNLYTCYTGIADFVPADIESVGFRVLLGHKQYFVFSDVVARKM</sequence>